<dbReference type="Pfam" id="PF07992">
    <property type="entry name" value="Pyr_redox_2"/>
    <property type="match status" value="1"/>
</dbReference>
<keyword evidence="12" id="KW-1015">Disulfide bond</keyword>
<feature type="binding site" evidence="16">
    <location>
        <begin position="157"/>
        <end position="159"/>
    </location>
    <ligand>
        <name>FAD</name>
        <dbReference type="ChEBI" id="CHEBI:57692"/>
    </ligand>
</feature>
<feature type="binding site" evidence="16">
    <location>
        <position position="326"/>
    </location>
    <ligand>
        <name>FAD</name>
        <dbReference type="ChEBI" id="CHEBI:57692"/>
    </ligand>
</feature>
<dbReference type="GO" id="GO:0045340">
    <property type="term" value="F:mercury ion binding"/>
    <property type="evidence" value="ECO:0007669"/>
    <property type="project" value="InterPro"/>
</dbReference>
<dbReference type="InterPro" id="IPR012999">
    <property type="entry name" value="Pyr_OxRdtase_I_AS"/>
</dbReference>
<dbReference type="GO" id="GO:0003955">
    <property type="term" value="F:NAD(P)H dehydrogenase (quinone) activity"/>
    <property type="evidence" value="ECO:0007669"/>
    <property type="project" value="TreeGrafter"/>
</dbReference>
<dbReference type="InterPro" id="IPR001100">
    <property type="entry name" value="Pyr_nuc-diS_OxRdtase"/>
</dbReference>
<feature type="domain" description="Pyridine nucleotide-disulphide oxidoreductase dimerisation" evidence="19">
    <location>
        <begin position="362"/>
        <end position="468"/>
    </location>
</feature>
<dbReference type="GO" id="GO:0050661">
    <property type="term" value="F:NADP binding"/>
    <property type="evidence" value="ECO:0007669"/>
    <property type="project" value="InterPro"/>
</dbReference>
<dbReference type="InterPro" id="IPR021179">
    <property type="entry name" value="Mercury_reductase_MerA"/>
</dbReference>
<sequence length="485" mass="50700">MSEATTSETTTSDFDLAIIGSGGAAFAAAIRATNLGKRVVMIERGTVGGTCVNTGCVPSKALLAAADARHVALDSGRFPGISTSADAVNMSELIGGKRSLVDTMRTGKYVDLIGEYGWELRQGTAVFAGSADEPVLDVTGFDGSVETVRAAHYLVATGSTPWAPPIAGLPEVGYLTSTTAMELDEVPESLLVLGGGYVALEQAQLFSRLGSTVTMLVRSRLASAEEPEASRTLMSVFADEGMRVIRRATVSAVHLDESTGEVVAVATTGGGREEFRASKLLVATGRRPVTEGLNLGAVGVNVGEKGEIVVNGMLASSNPRIWGAGDVTRHPQFVYVAASHGSLVVDNAFTDAGRVVDYRHLPRVTFTSPALAAVGMTDKEANAAGIRCECRVLPLEYVPRALVNRDTRGFIKIVADAQTRRIVGITAVAKDAGDLAAAGVYILEAGMTVDQVATMWSPYLTMAEGIKIACQSYNTDVSKLSCCAA</sequence>
<evidence type="ECO:0000256" key="4">
    <source>
        <dbReference type="ARBA" id="ARBA00014791"/>
    </source>
</evidence>
<keyword evidence="11 18" id="KW-0560">Oxidoreductase</keyword>
<evidence type="ECO:0000256" key="14">
    <source>
        <dbReference type="ARBA" id="ARBA00031725"/>
    </source>
</evidence>
<protein>
    <recommendedName>
        <fullName evidence="4">Mercuric reductase</fullName>
        <ecNumber evidence="3">1.16.1.1</ecNumber>
    </recommendedName>
    <alternativeName>
        <fullName evidence="14">Hg(II) reductase</fullName>
    </alternativeName>
</protein>
<comment type="catalytic activity">
    <reaction evidence="15">
        <text>Hg + NADP(+) + H(+) = Hg(2+) + NADPH</text>
        <dbReference type="Rhea" id="RHEA:23856"/>
        <dbReference type="ChEBI" id="CHEBI:15378"/>
        <dbReference type="ChEBI" id="CHEBI:16170"/>
        <dbReference type="ChEBI" id="CHEBI:16793"/>
        <dbReference type="ChEBI" id="CHEBI:57783"/>
        <dbReference type="ChEBI" id="CHEBI:58349"/>
        <dbReference type="EC" id="1.16.1.1"/>
    </reaction>
</comment>
<dbReference type="FunFam" id="3.30.390.30:FF:000001">
    <property type="entry name" value="Dihydrolipoyl dehydrogenase"/>
    <property type="match status" value="1"/>
</dbReference>
<evidence type="ECO:0000259" key="19">
    <source>
        <dbReference type="Pfam" id="PF02852"/>
    </source>
</evidence>
<evidence type="ECO:0000256" key="10">
    <source>
        <dbReference type="ARBA" id="ARBA00022914"/>
    </source>
</evidence>
<dbReference type="Gene3D" id="3.30.390.30">
    <property type="match status" value="1"/>
</dbReference>
<evidence type="ECO:0000313" key="22">
    <source>
        <dbReference type="Proteomes" id="UP000298424"/>
    </source>
</evidence>
<evidence type="ECO:0000256" key="7">
    <source>
        <dbReference type="ARBA" id="ARBA00022723"/>
    </source>
</evidence>
<evidence type="ECO:0000313" key="21">
    <source>
        <dbReference type="EMBL" id="TFD28799.1"/>
    </source>
</evidence>
<keyword evidence="7" id="KW-0479">Metal-binding</keyword>
<feature type="binding site" evidence="16">
    <location>
        <position position="60"/>
    </location>
    <ligand>
        <name>FAD</name>
        <dbReference type="ChEBI" id="CHEBI:57692"/>
    </ligand>
</feature>
<accession>A0A4R8ZJK7</accession>
<dbReference type="Gene3D" id="3.50.50.60">
    <property type="entry name" value="FAD/NAD(P)-binding domain"/>
    <property type="match status" value="2"/>
</dbReference>
<keyword evidence="22" id="KW-1185">Reference proteome</keyword>
<dbReference type="GO" id="GO:0016668">
    <property type="term" value="F:oxidoreductase activity, acting on a sulfur group of donors, NAD(P) as acceptor"/>
    <property type="evidence" value="ECO:0007669"/>
    <property type="project" value="InterPro"/>
</dbReference>
<evidence type="ECO:0000256" key="8">
    <source>
        <dbReference type="ARBA" id="ARBA00022827"/>
    </source>
</evidence>
<dbReference type="GO" id="GO:0050660">
    <property type="term" value="F:flavin adenine dinucleotide binding"/>
    <property type="evidence" value="ECO:0007669"/>
    <property type="project" value="InterPro"/>
</dbReference>
<evidence type="ECO:0000259" key="20">
    <source>
        <dbReference type="Pfam" id="PF07992"/>
    </source>
</evidence>
<dbReference type="PANTHER" id="PTHR43014:SF2">
    <property type="entry name" value="MERCURIC REDUCTASE"/>
    <property type="match status" value="1"/>
</dbReference>
<evidence type="ECO:0000256" key="18">
    <source>
        <dbReference type="RuleBase" id="RU003691"/>
    </source>
</evidence>
<dbReference type="RefSeq" id="WP_134571470.1">
    <property type="nucleotide sequence ID" value="NZ_SOGT01000002.1"/>
</dbReference>
<dbReference type="InterPro" id="IPR023753">
    <property type="entry name" value="FAD/NAD-binding_dom"/>
</dbReference>
<keyword evidence="16" id="KW-0547">Nucleotide-binding</keyword>
<comment type="similarity">
    <text evidence="1 18">Belongs to the class-I pyridine nucleotide-disulfide oxidoreductase family.</text>
</comment>
<keyword evidence="8 16" id="KW-0274">FAD</keyword>
<evidence type="ECO:0000256" key="3">
    <source>
        <dbReference type="ARBA" id="ARBA00012661"/>
    </source>
</evidence>
<evidence type="ECO:0000256" key="13">
    <source>
        <dbReference type="ARBA" id="ARBA00023284"/>
    </source>
</evidence>
<evidence type="ECO:0000256" key="6">
    <source>
        <dbReference type="ARBA" id="ARBA00022630"/>
    </source>
</evidence>
<keyword evidence="5" id="KW-0475">Mercuric resistance</keyword>
<dbReference type="GO" id="GO:0016152">
    <property type="term" value="F:mercury (II) reductase (NADP+) activity"/>
    <property type="evidence" value="ECO:0007669"/>
    <property type="project" value="UniProtKB-EC"/>
</dbReference>
<evidence type="ECO:0000256" key="12">
    <source>
        <dbReference type="ARBA" id="ARBA00023157"/>
    </source>
</evidence>
<keyword evidence="16" id="KW-0520">NAD</keyword>
<dbReference type="Pfam" id="PF02852">
    <property type="entry name" value="Pyr_redox_dim"/>
    <property type="match status" value="1"/>
</dbReference>
<dbReference type="InterPro" id="IPR036188">
    <property type="entry name" value="FAD/NAD-bd_sf"/>
</dbReference>
<dbReference type="InterPro" id="IPR016156">
    <property type="entry name" value="FAD/NAD-linked_Rdtase_dimer_sf"/>
</dbReference>
<feature type="binding site" evidence="16">
    <location>
        <begin position="194"/>
        <end position="201"/>
    </location>
    <ligand>
        <name>NAD(+)</name>
        <dbReference type="ChEBI" id="CHEBI:57540"/>
    </ligand>
</feature>
<keyword evidence="10" id="KW-0476">Mercury</keyword>
<dbReference type="AlphaFoldDB" id="A0A4R8ZJK7"/>
<feature type="domain" description="FAD/NAD(P)-binding" evidence="20">
    <location>
        <begin position="14"/>
        <end position="341"/>
    </location>
</feature>
<dbReference type="SUPFAM" id="SSF55424">
    <property type="entry name" value="FAD/NAD-linked reductases, dimerisation (C-terminal) domain"/>
    <property type="match status" value="1"/>
</dbReference>
<evidence type="ECO:0000256" key="1">
    <source>
        <dbReference type="ARBA" id="ARBA00007532"/>
    </source>
</evidence>
<keyword evidence="9" id="KW-0521">NADP</keyword>
<reference evidence="21 22" key="1">
    <citation type="submission" date="2019-03" db="EMBL/GenBank/DDBJ databases">
        <title>Genomics of glacier-inhabiting Cryobacterium strains.</title>
        <authorList>
            <person name="Liu Q."/>
            <person name="Xin Y.-H."/>
        </authorList>
    </citation>
    <scope>NUCLEOTIDE SEQUENCE [LARGE SCALE GENOMIC DNA]</scope>
    <source>
        <strain evidence="21 22">TMT1-1</strain>
    </source>
</reference>
<dbReference type="OrthoDB" id="9800167at2"/>
<dbReference type="EC" id="1.16.1.1" evidence="3"/>
<dbReference type="Proteomes" id="UP000298424">
    <property type="component" value="Unassembled WGS sequence"/>
</dbReference>
<evidence type="ECO:0000256" key="5">
    <source>
        <dbReference type="ARBA" id="ARBA00022466"/>
    </source>
</evidence>
<dbReference type="EMBL" id="SOGT01000002">
    <property type="protein sequence ID" value="TFD28799.1"/>
    <property type="molecule type" value="Genomic_DNA"/>
</dbReference>
<dbReference type="PIRSF" id="PIRSF000350">
    <property type="entry name" value="Mercury_reductase_MerA"/>
    <property type="match status" value="1"/>
</dbReference>
<feature type="binding site" evidence="16">
    <location>
        <position position="285"/>
    </location>
    <ligand>
        <name>NAD(+)</name>
        <dbReference type="ChEBI" id="CHEBI:57540"/>
    </ligand>
</feature>
<dbReference type="SUPFAM" id="SSF51905">
    <property type="entry name" value="FAD/NAD(P)-binding domain"/>
    <property type="match status" value="1"/>
</dbReference>
<dbReference type="NCBIfam" id="TIGR02053">
    <property type="entry name" value="MerA"/>
    <property type="match status" value="1"/>
</dbReference>
<name>A0A4R8ZJK7_9MICO</name>
<dbReference type="PROSITE" id="PS00076">
    <property type="entry name" value="PYRIDINE_REDOX_1"/>
    <property type="match status" value="1"/>
</dbReference>
<evidence type="ECO:0000256" key="17">
    <source>
        <dbReference type="PIRSR" id="PIRSR000350-4"/>
    </source>
</evidence>
<keyword evidence="13 18" id="KW-0676">Redox-active center</keyword>
<dbReference type="PRINTS" id="PR00411">
    <property type="entry name" value="PNDRDTASEI"/>
</dbReference>
<evidence type="ECO:0000256" key="11">
    <source>
        <dbReference type="ARBA" id="ARBA00023002"/>
    </source>
</evidence>
<evidence type="ECO:0000256" key="16">
    <source>
        <dbReference type="PIRSR" id="PIRSR000350-3"/>
    </source>
</evidence>
<evidence type="ECO:0000256" key="15">
    <source>
        <dbReference type="ARBA" id="ARBA00048984"/>
    </source>
</evidence>
<keyword evidence="6 18" id="KW-0285">Flavoprotein</keyword>
<comment type="cofactor">
    <cofactor evidence="16">
        <name>FAD</name>
        <dbReference type="ChEBI" id="CHEBI:57692"/>
    </cofactor>
    <text evidence="16">Binds 1 FAD per subunit.</text>
</comment>
<gene>
    <name evidence="21" type="primary">merA</name>
    <name evidence="21" type="ORF">E3T27_02635</name>
</gene>
<organism evidence="21 22">
    <name type="scientific">Cryobacterium lyxosi</name>
    <dbReference type="NCBI Taxonomy" id="1259228"/>
    <lineage>
        <taxon>Bacteria</taxon>
        <taxon>Bacillati</taxon>
        <taxon>Actinomycetota</taxon>
        <taxon>Actinomycetes</taxon>
        <taxon>Micrococcales</taxon>
        <taxon>Microbacteriaceae</taxon>
        <taxon>Cryobacterium</taxon>
    </lineage>
</organism>
<dbReference type="PANTHER" id="PTHR43014">
    <property type="entry name" value="MERCURIC REDUCTASE"/>
    <property type="match status" value="1"/>
</dbReference>
<dbReference type="PRINTS" id="PR00368">
    <property type="entry name" value="FADPNR"/>
</dbReference>
<dbReference type="InterPro" id="IPR004099">
    <property type="entry name" value="Pyr_nucl-diS_OxRdtase_dimer"/>
</dbReference>
<evidence type="ECO:0000256" key="2">
    <source>
        <dbReference type="ARBA" id="ARBA00011738"/>
    </source>
</evidence>
<comment type="caution">
    <text evidence="21">The sequence shown here is derived from an EMBL/GenBank/DDBJ whole genome shotgun (WGS) entry which is preliminary data.</text>
</comment>
<dbReference type="GO" id="GO:0050787">
    <property type="term" value="P:detoxification of mercury ion"/>
    <property type="evidence" value="ECO:0007669"/>
    <property type="project" value="InterPro"/>
</dbReference>
<proteinExistence type="inferred from homology"/>
<feature type="disulfide bond" description="Redox-active" evidence="17">
    <location>
        <begin position="51"/>
        <end position="56"/>
    </location>
</feature>
<evidence type="ECO:0000256" key="9">
    <source>
        <dbReference type="ARBA" id="ARBA00022857"/>
    </source>
</evidence>
<comment type="subunit">
    <text evidence="2">Homodimer.</text>
</comment>